<dbReference type="Pfam" id="PF03592">
    <property type="entry name" value="Terminase_2"/>
    <property type="match status" value="1"/>
</dbReference>
<dbReference type="InterPro" id="IPR005335">
    <property type="entry name" value="Terminase_ssu"/>
</dbReference>
<protein>
    <submittedName>
        <fullName evidence="3">Putative terminase</fullName>
    </submittedName>
</protein>
<dbReference type="GO" id="GO:0051276">
    <property type="term" value="P:chromosome organization"/>
    <property type="evidence" value="ECO:0007669"/>
    <property type="project" value="InterPro"/>
</dbReference>
<dbReference type="PANTHER" id="PTHR41328">
    <property type="entry name" value="TERMINASE SMALL SUBUNIT-RELATED"/>
    <property type="match status" value="1"/>
</dbReference>
<dbReference type="InterPro" id="IPR052404">
    <property type="entry name" value="SPP1-like_terminase"/>
</dbReference>
<evidence type="ECO:0000313" key="4">
    <source>
        <dbReference type="EMBL" id="QJA85231.1"/>
    </source>
</evidence>
<dbReference type="InterPro" id="IPR038713">
    <property type="entry name" value="Terminase_Gp1_N_sf"/>
</dbReference>
<dbReference type="Gene3D" id="1.10.10.1400">
    <property type="entry name" value="Terminase, small subunit, N-terminal DNA-binding domain, HTH motif"/>
    <property type="match status" value="1"/>
</dbReference>
<accession>A0A6M3K523</accession>
<evidence type="ECO:0000313" key="3">
    <source>
        <dbReference type="EMBL" id="QJA75855.1"/>
    </source>
</evidence>
<evidence type="ECO:0000256" key="1">
    <source>
        <dbReference type="ARBA" id="ARBA00022612"/>
    </source>
</evidence>
<keyword evidence="1" id="KW-1188">Viral release from host cell</keyword>
<dbReference type="EMBL" id="MT142562">
    <property type="protein sequence ID" value="QJA85231.1"/>
    <property type="molecule type" value="Genomic_DNA"/>
</dbReference>
<name>A0A6M3K523_9ZZZZ</name>
<evidence type="ECO:0000256" key="2">
    <source>
        <dbReference type="ARBA" id="ARBA00023219"/>
    </source>
</evidence>
<sequence length="188" mass="21511">MYKHELTEKENLFCLAYAGEAKFNAVKSAEIAGYGGSYESLGVIGHENLKKLKIKERIKELTEQRLKDAGYQVDRIIKELVDIAFADIKDYVRYDANDNIKVKFDPEQQATCAISEINTFKLINKSNKDVDAYVTKIKLHDKKWALEMLSKLLDMKSGDTNLYINHIDSKLAKEKVLKALQTDDKESE</sequence>
<proteinExistence type="predicted"/>
<organism evidence="3">
    <name type="scientific">viral metagenome</name>
    <dbReference type="NCBI Taxonomy" id="1070528"/>
    <lineage>
        <taxon>unclassified sequences</taxon>
        <taxon>metagenomes</taxon>
        <taxon>organismal metagenomes</taxon>
    </lineage>
</organism>
<reference evidence="3" key="1">
    <citation type="submission" date="2020-03" db="EMBL/GenBank/DDBJ databases">
        <title>The deep terrestrial virosphere.</title>
        <authorList>
            <person name="Holmfeldt K."/>
            <person name="Nilsson E."/>
            <person name="Simone D."/>
            <person name="Lopez-Fernandez M."/>
            <person name="Wu X."/>
            <person name="de Brujin I."/>
            <person name="Lundin D."/>
            <person name="Andersson A."/>
            <person name="Bertilsson S."/>
            <person name="Dopson M."/>
        </authorList>
    </citation>
    <scope>NUCLEOTIDE SEQUENCE</scope>
    <source>
        <strain evidence="3">MM415A01668</strain>
        <strain evidence="4">MM415B02248</strain>
    </source>
</reference>
<gene>
    <name evidence="3" type="ORF">MM415A01668_0004</name>
    <name evidence="4" type="ORF">MM415B02248_0011</name>
</gene>
<dbReference type="PANTHER" id="PTHR41328:SF2">
    <property type="entry name" value="TERMINASE SMALL SUBUNIT"/>
    <property type="match status" value="1"/>
</dbReference>
<dbReference type="EMBL" id="MT142189">
    <property type="protein sequence ID" value="QJA75855.1"/>
    <property type="molecule type" value="Genomic_DNA"/>
</dbReference>
<keyword evidence="2" id="KW-0231">Viral genome packaging</keyword>
<dbReference type="AlphaFoldDB" id="A0A6M3K523"/>